<keyword evidence="3" id="KW-1185">Reference proteome</keyword>
<dbReference type="AlphaFoldDB" id="E3N6A4"/>
<name>E3N6A4_CAERE</name>
<sequence length="169" mass="19395">MSKFINQVADAHSASSKATSGAEEQETGGGDGEMIGCEVMNRIQSGISGTSGEGLNRYEKSPDAVDVDAWKNPDFEVYTNLDRFGFALKKGDKTDERTDAQKRRIIRELSREKKWLKMTEVWKSGGLLKKMENRIWNRHPEKLRIVFWPRLLGAERMKHDNFCVTFIFY</sequence>
<evidence type="ECO:0000313" key="3">
    <source>
        <dbReference type="Proteomes" id="UP000008281"/>
    </source>
</evidence>
<evidence type="ECO:0000313" key="2">
    <source>
        <dbReference type="EMBL" id="EFO88036.1"/>
    </source>
</evidence>
<proteinExistence type="predicted"/>
<feature type="region of interest" description="Disordered" evidence="1">
    <location>
        <begin position="1"/>
        <end position="35"/>
    </location>
</feature>
<gene>
    <name evidence="2" type="ORF">CRE_05117</name>
</gene>
<dbReference type="STRING" id="31234.E3N6A4"/>
<dbReference type="EMBL" id="DS268539">
    <property type="protein sequence ID" value="EFO88036.1"/>
    <property type="molecule type" value="Genomic_DNA"/>
</dbReference>
<dbReference type="HOGENOM" id="CLU_1579954_0_0_1"/>
<reference evidence="2" key="1">
    <citation type="submission" date="2007-07" db="EMBL/GenBank/DDBJ databases">
        <title>PCAP assembly of the Caenorhabditis remanei genome.</title>
        <authorList>
            <consortium name="The Caenorhabditis remanei Sequencing Consortium"/>
            <person name="Wilson R.K."/>
        </authorList>
    </citation>
    <scope>NUCLEOTIDE SEQUENCE [LARGE SCALE GENOMIC DNA]</scope>
    <source>
        <strain evidence="2">PB4641</strain>
    </source>
</reference>
<evidence type="ECO:0000256" key="1">
    <source>
        <dbReference type="SAM" id="MobiDB-lite"/>
    </source>
</evidence>
<dbReference type="eggNOG" id="KOG1102">
    <property type="taxonomic scope" value="Eukaryota"/>
</dbReference>
<dbReference type="Proteomes" id="UP000008281">
    <property type="component" value="Unassembled WGS sequence"/>
</dbReference>
<dbReference type="OrthoDB" id="294251at2759"/>
<organism evidence="3">
    <name type="scientific">Caenorhabditis remanei</name>
    <name type="common">Caenorhabditis vulgaris</name>
    <dbReference type="NCBI Taxonomy" id="31234"/>
    <lineage>
        <taxon>Eukaryota</taxon>
        <taxon>Metazoa</taxon>
        <taxon>Ecdysozoa</taxon>
        <taxon>Nematoda</taxon>
        <taxon>Chromadorea</taxon>
        <taxon>Rhabditida</taxon>
        <taxon>Rhabditina</taxon>
        <taxon>Rhabditomorpha</taxon>
        <taxon>Rhabditoidea</taxon>
        <taxon>Rhabditidae</taxon>
        <taxon>Peloderinae</taxon>
        <taxon>Caenorhabditis</taxon>
    </lineage>
</organism>
<evidence type="ECO:0008006" key="4">
    <source>
        <dbReference type="Google" id="ProtNLM"/>
    </source>
</evidence>
<accession>E3N6A4</accession>
<protein>
    <recommendedName>
        <fullName evidence="4">Rab-GAP TBC domain-containing protein</fullName>
    </recommendedName>
</protein>
<dbReference type="InParanoid" id="E3N6A4"/>